<dbReference type="EMBL" id="JADEWL010000001">
    <property type="protein sequence ID" value="MBE9211180.1"/>
    <property type="molecule type" value="Genomic_DNA"/>
</dbReference>
<organism evidence="1 2">
    <name type="scientific">Plectonema cf. radiosum LEGE 06105</name>
    <dbReference type="NCBI Taxonomy" id="945769"/>
    <lineage>
        <taxon>Bacteria</taxon>
        <taxon>Bacillati</taxon>
        <taxon>Cyanobacteriota</taxon>
        <taxon>Cyanophyceae</taxon>
        <taxon>Oscillatoriophycideae</taxon>
        <taxon>Oscillatoriales</taxon>
        <taxon>Microcoleaceae</taxon>
        <taxon>Plectonema</taxon>
    </lineage>
</organism>
<evidence type="ECO:0000313" key="1">
    <source>
        <dbReference type="EMBL" id="MBE9211180.1"/>
    </source>
</evidence>
<comment type="caution">
    <text evidence="1">The sequence shown here is derived from an EMBL/GenBank/DDBJ whole genome shotgun (WGS) entry which is preliminary data.</text>
</comment>
<evidence type="ECO:0000313" key="2">
    <source>
        <dbReference type="Proteomes" id="UP000620559"/>
    </source>
</evidence>
<dbReference type="RefSeq" id="WP_193915608.1">
    <property type="nucleotide sequence ID" value="NZ_JADEWL010000001.1"/>
</dbReference>
<dbReference type="AlphaFoldDB" id="A0A8J7JSQ2"/>
<reference evidence="1" key="1">
    <citation type="submission" date="2020-10" db="EMBL/GenBank/DDBJ databases">
        <authorList>
            <person name="Castelo-Branco R."/>
            <person name="Eusebio N."/>
            <person name="Adriana R."/>
            <person name="Vieira A."/>
            <person name="Brugerolle De Fraissinette N."/>
            <person name="Rezende De Castro R."/>
            <person name="Schneider M.P."/>
            <person name="Vasconcelos V."/>
            <person name="Leao P.N."/>
        </authorList>
    </citation>
    <scope>NUCLEOTIDE SEQUENCE</scope>
    <source>
        <strain evidence="1">LEGE 06105</strain>
    </source>
</reference>
<protein>
    <submittedName>
        <fullName evidence="1">Uncharacterized protein</fullName>
    </submittedName>
</protein>
<name>A0A8J7JSQ2_9CYAN</name>
<sequence>MSSVSNIKWTGVRSSPYGIEPFPQPEYWDKAMKTMTGYFSGSTPVAVWGIGEIIFDDTNSGMKMGFPNPAGKYDDDNGKIRFSEEDKYENYFSYFDSQGIQVFLQVESGFADIGLLIDATFQQYGHHPSIIGFGVDVEWYRSKCDGCKNEPVTDELAKVWEEKVKSYNHSYQLFLKHYDKFQLPPTYRGDIIFIDDTQKFSSYEEFLNEMIDFADYFGTNSVMFQIGYKSDKPWWEQLPQPIPQKIGQDLAQKSSNRDVGVIWVDFTLKEIIP</sequence>
<keyword evidence="2" id="KW-1185">Reference proteome</keyword>
<gene>
    <name evidence="1" type="ORF">IQ247_00350</name>
</gene>
<accession>A0A8J7JSQ2</accession>
<dbReference type="Proteomes" id="UP000620559">
    <property type="component" value="Unassembled WGS sequence"/>
</dbReference>
<proteinExistence type="predicted"/>